<dbReference type="Pfam" id="PF13786">
    <property type="entry name" value="DUF4179"/>
    <property type="match status" value="1"/>
</dbReference>
<dbReference type="RefSeq" id="WP_224034145.1">
    <property type="nucleotide sequence ID" value="NZ_AP024849.1"/>
</dbReference>
<dbReference type="EMBL" id="AP024849">
    <property type="protein sequence ID" value="BCZ47829.1"/>
    <property type="molecule type" value="Genomic_DNA"/>
</dbReference>
<evidence type="ECO:0000259" key="2">
    <source>
        <dbReference type="Pfam" id="PF13786"/>
    </source>
</evidence>
<evidence type="ECO:0000256" key="1">
    <source>
        <dbReference type="SAM" id="Phobius"/>
    </source>
</evidence>
<name>A0ABN6J0G7_9CLOT</name>
<dbReference type="Gene3D" id="2.60.40.1630">
    <property type="entry name" value="bacillus anthracis domain"/>
    <property type="match status" value="1"/>
</dbReference>
<feature type="domain" description="DUF4179" evidence="2">
    <location>
        <begin position="46"/>
        <end position="133"/>
    </location>
</feature>
<dbReference type="InterPro" id="IPR025436">
    <property type="entry name" value="DUF4179"/>
</dbReference>
<keyword evidence="1" id="KW-0472">Membrane</keyword>
<sequence length="347" mass="39304">MKNNIYSMLNGANINLDDYEKEDLNDIEKKKIKANFRKSISKNKSHKRNMIVAGVALAFTVTLFGTNVGANALTNVLKIAGVEDIGSFLGIYKNLDEYKTVINKSITDNGITIKLNEVIVDGNEINVSYNISSDEKLKNVESPVHTSGLIYINNKVVFAGGCGSSKRIDDYKVQEVRTYDLGNNNLDGDLDMKIRFSTVDINGNIKDGKWVFEFKANGDELKADTREMELNNKFTLENGEEWTLEKYTDNSLGQKIYASVSNYKEKPRYGLVVSGNDNLNHYVRFRSDRADHIGKDRVVLKINKYDEKYNENAKTLTLTPYAEEFPDGEWKIEQIGKPFTIDLTQLK</sequence>
<keyword evidence="1" id="KW-1133">Transmembrane helix</keyword>
<keyword evidence="4" id="KW-1185">Reference proteome</keyword>
<protein>
    <recommendedName>
        <fullName evidence="2">DUF4179 domain-containing protein</fullName>
    </recommendedName>
</protein>
<reference evidence="4" key="1">
    <citation type="submission" date="2021-07" db="EMBL/GenBank/DDBJ databases">
        <title>Complete genome sequencing of a Clostridium isolate.</title>
        <authorList>
            <person name="Ueki A."/>
            <person name="Tonouchi A."/>
        </authorList>
    </citation>
    <scope>NUCLEOTIDE SEQUENCE [LARGE SCALE GENOMIC DNA]</scope>
    <source>
        <strain evidence="4">C5S11</strain>
    </source>
</reference>
<feature type="transmembrane region" description="Helical" evidence="1">
    <location>
        <begin position="50"/>
        <end position="70"/>
    </location>
</feature>
<accession>A0ABN6J0G7</accession>
<proteinExistence type="predicted"/>
<gene>
    <name evidence="3" type="ORF">psyc5s11_38960</name>
</gene>
<keyword evidence="1" id="KW-0812">Transmembrane</keyword>
<dbReference type="Proteomes" id="UP000824633">
    <property type="component" value="Chromosome"/>
</dbReference>
<evidence type="ECO:0000313" key="3">
    <source>
        <dbReference type="EMBL" id="BCZ47829.1"/>
    </source>
</evidence>
<organism evidence="3 4">
    <name type="scientific">Clostridium gelidum</name>
    <dbReference type="NCBI Taxonomy" id="704125"/>
    <lineage>
        <taxon>Bacteria</taxon>
        <taxon>Bacillati</taxon>
        <taxon>Bacillota</taxon>
        <taxon>Clostridia</taxon>
        <taxon>Eubacteriales</taxon>
        <taxon>Clostridiaceae</taxon>
        <taxon>Clostridium</taxon>
    </lineage>
</organism>
<evidence type="ECO:0000313" key="4">
    <source>
        <dbReference type="Proteomes" id="UP000824633"/>
    </source>
</evidence>